<feature type="domain" description="DEAD-box RNA helicase Q" evidence="10">
    <location>
        <begin position="5"/>
        <end position="33"/>
    </location>
</feature>
<dbReference type="PROSITE" id="PS51195">
    <property type="entry name" value="Q_MOTIF"/>
    <property type="match status" value="1"/>
</dbReference>
<dbReference type="InterPro" id="IPR011545">
    <property type="entry name" value="DEAD/DEAH_box_helicase_dom"/>
</dbReference>
<dbReference type="OMA" id="IMDIVSH"/>
<gene>
    <name evidence="11" type="ORF">RF11_12811</name>
</gene>
<dbReference type="EMBL" id="JWZT01005339">
    <property type="protein sequence ID" value="KII61397.1"/>
    <property type="molecule type" value="Genomic_DNA"/>
</dbReference>
<evidence type="ECO:0000256" key="2">
    <source>
        <dbReference type="ARBA" id="ARBA00022801"/>
    </source>
</evidence>
<feature type="domain" description="Helicase ATP-binding" evidence="9">
    <location>
        <begin position="36"/>
        <end position="192"/>
    </location>
</feature>
<name>A0A0C2IWZ5_THEKT</name>
<evidence type="ECO:0000256" key="7">
    <source>
        <dbReference type="RuleBase" id="RU000492"/>
    </source>
</evidence>
<dbReference type="PROSITE" id="PS00039">
    <property type="entry name" value="DEAD_ATP_HELICASE"/>
    <property type="match status" value="1"/>
</dbReference>
<dbReference type="PROSITE" id="PS51192">
    <property type="entry name" value="HELICASE_ATP_BIND_1"/>
    <property type="match status" value="1"/>
</dbReference>
<comment type="function">
    <text evidence="8">RNA helicase.</text>
</comment>
<dbReference type="Pfam" id="PF00271">
    <property type="entry name" value="Helicase_C"/>
    <property type="match status" value="1"/>
</dbReference>
<evidence type="ECO:0000313" key="11">
    <source>
        <dbReference type="EMBL" id="KII61397.1"/>
    </source>
</evidence>
<comment type="similarity">
    <text evidence="7">Belongs to the DEAD box helicase family.</text>
</comment>
<dbReference type="OrthoDB" id="10259640at2759"/>
<comment type="caution">
    <text evidence="11">The sequence shown here is derived from an EMBL/GenBank/DDBJ whole genome shotgun (WGS) entry which is preliminary data.</text>
</comment>
<keyword evidence="3 7" id="KW-0347">Helicase</keyword>
<evidence type="ECO:0000256" key="1">
    <source>
        <dbReference type="ARBA" id="ARBA00022741"/>
    </source>
</evidence>
<evidence type="ECO:0000259" key="10">
    <source>
        <dbReference type="PROSITE" id="PS51195"/>
    </source>
</evidence>
<dbReference type="PANTHER" id="PTHR24031">
    <property type="entry name" value="RNA HELICASE"/>
    <property type="match status" value="1"/>
</dbReference>
<accession>A0A0C2IWZ5</accession>
<comment type="catalytic activity">
    <reaction evidence="8">
        <text>ATP + H2O = ADP + phosphate + H(+)</text>
        <dbReference type="Rhea" id="RHEA:13065"/>
        <dbReference type="ChEBI" id="CHEBI:15377"/>
        <dbReference type="ChEBI" id="CHEBI:15378"/>
        <dbReference type="ChEBI" id="CHEBI:30616"/>
        <dbReference type="ChEBI" id="CHEBI:43474"/>
        <dbReference type="ChEBI" id="CHEBI:456216"/>
        <dbReference type="EC" id="3.6.4.13"/>
    </reaction>
</comment>
<dbReference type="InterPro" id="IPR027417">
    <property type="entry name" value="P-loop_NTPase"/>
</dbReference>
<dbReference type="InterPro" id="IPR014014">
    <property type="entry name" value="RNA_helicase_DEAD_Q_motif"/>
</dbReference>
<keyword evidence="12" id="KW-1185">Reference proteome</keyword>
<dbReference type="InterPro" id="IPR000629">
    <property type="entry name" value="RNA-helicase_DEAD-box_CS"/>
</dbReference>
<dbReference type="GO" id="GO:0003723">
    <property type="term" value="F:RNA binding"/>
    <property type="evidence" value="ECO:0007669"/>
    <property type="project" value="UniProtKB-UniRule"/>
</dbReference>
<protein>
    <recommendedName>
        <fullName evidence="8">ATP-dependent RNA helicase</fullName>
        <ecNumber evidence="8">3.6.4.13</ecNumber>
    </recommendedName>
</protein>
<dbReference type="Gene3D" id="3.40.50.300">
    <property type="entry name" value="P-loop containing nucleotide triphosphate hydrolases"/>
    <property type="match status" value="3"/>
</dbReference>
<dbReference type="InterPro" id="IPR014001">
    <property type="entry name" value="Helicase_ATP-bd"/>
</dbReference>
<evidence type="ECO:0000256" key="3">
    <source>
        <dbReference type="ARBA" id="ARBA00022806"/>
    </source>
</evidence>
<proteinExistence type="inferred from homology"/>
<dbReference type="GO" id="GO:0003724">
    <property type="term" value="F:RNA helicase activity"/>
    <property type="evidence" value="ECO:0007669"/>
    <property type="project" value="UniProtKB-EC"/>
</dbReference>
<comment type="domain">
    <text evidence="8">The Q motif is unique to and characteristic of the DEAD box family of RNA helicases and controls ATP binding and hydrolysis.</text>
</comment>
<keyword evidence="2 7" id="KW-0378">Hydrolase</keyword>
<keyword evidence="4 7" id="KW-0067">ATP-binding</keyword>
<dbReference type="GO" id="GO:0016787">
    <property type="term" value="F:hydrolase activity"/>
    <property type="evidence" value="ECO:0007669"/>
    <property type="project" value="UniProtKB-KW"/>
</dbReference>
<evidence type="ECO:0000256" key="5">
    <source>
        <dbReference type="ARBA" id="ARBA00022884"/>
    </source>
</evidence>
<evidence type="ECO:0000259" key="9">
    <source>
        <dbReference type="PROSITE" id="PS51192"/>
    </source>
</evidence>
<keyword evidence="1 7" id="KW-0547">Nucleotide-binding</keyword>
<dbReference type="AlphaFoldDB" id="A0A0C2IWZ5"/>
<dbReference type="GO" id="GO:0005524">
    <property type="term" value="F:ATP binding"/>
    <property type="evidence" value="ECO:0007669"/>
    <property type="project" value="UniProtKB-UniRule"/>
</dbReference>
<evidence type="ECO:0000256" key="6">
    <source>
        <dbReference type="PROSITE-ProRule" id="PRU00552"/>
    </source>
</evidence>
<dbReference type="InterPro" id="IPR001650">
    <property type="entry name" value="Helicase_C-like"/>
</dbReference>
<sequence>MEIDVKFDSLNLSENTLKGLHANQYIYPTKIQLMGIKSALEGHDIAGSAKTGSGKTLAFLIPALEILSRNSWKKEDGIGCLIITPTRELNLKEESKYIQHMNILIATPGRLLQHMDQTRFFECFRLKLLGKCPKIITVIDEADKIMEPDFSASLNAILENLPSDRQTLLTVSDLINLVLKDPIFVNPHEDSKFSTPKNLNQVRYIYNAFCHLTPGTVLMALHGSQKQAKRIDTFEKFQKTTSCVLFSTDLAARGLGWFLNNYLIFQMSIGLSSLIVHQMEKLTFIELVVPHVSTTREIPC</sequence>
<evidence type="ECO:0000256" key="4">
    <source>
        <dbReference type="ARBA" id="ARBA00022840"/>
    </source>
</evidence>
<feature type="short sequence motif" description="Q motif" evidence="6">
    <location>
        <begin position="5"/>
        <end position="33"/>
    </location>
</feature>
<keyword evidence="5 8" id="KW-0694">RNA-binding</keyword>
<evidence type="ECO:0000256" key="8">
    <source>
        <dbReference type="RuleBase" id="RU365068"/>
    </source>
</evidence>
<dbReference type="Proteomes" id="UP000031668">
    <property type="component" value="Unassembled WGS sequence"/>
</dbReference>
<organism evidence="11 12">
    <name type="scientific">Thelohanellus kitauei</name>
    <name type="common">Myxosporean</name>
    <dbReference type="NCBI Taxonomy" id="669202"/>
    <lineage>
        <taxon>Eukaryota</taxon>
        <taxon>Metazoa</taxon>
        <taxon>Cnidaria</taxon>
        <taxon>Myxozoa</taxon>
        <taxon>Myxosporea</taxon>
        <taxon>Bivalvulida</taxon>
        <taxon>Platysporina</taxon>
        <taxon>Myxobolidae</taxon>
        <taxon>Thelohanellus</taxon>
    </lineage>
</organism>
<dbReference type="EC" id="3.6.4.13" evidence="8"/>
<evidence type="ECO:0000313" key="12">
    <source>
        <dbReference type="Proteomes" id="UP000031668"/>
    </source>
</evidence>
<reference evidence="11 12" key="1">
    <citation type="journal article" date="2014" name="Genome Biol. Evol.">
        <title>The genome of the myxosporean Thelohanellus kitauei shows adaptations to nutrient acquisition within its fish host.</title>
        <authorList>
            <person name="Yang Y."/>
            <person name="Xiong J."/>
            <person name="Zhou Z."/>
            <person name="Huo F."/>
            <person name="Miao W."/>
            <person name="Ran C."/>
            <person name="Liu Y."/>
            <person name="Zhang J."/>
            <person name="Feng J."/>
            <person name="Wang M."/>
            <person name="Wang M."/>
            <person name="Wang L."/>
            <person name="Yao B."/>
        </authorList>
    </citation>
    <scope>NUCLEOTIDE SEQUENCE [LARGE SCALE GENOMIC DNA]</scope>
    <source>
        <strain evidence="11">Wuqing</strain>
    </source>
</reference>
<dbReference type="SUPFAM" id="SSF52540">
    <property type="entry name" value="P-loop containing nucleoside triphosphate hydrolases"/>
    <property type="match status" value="2"/>
</dbReference>
<dbReference type="SMART" id="SM00487">
    <property type="entry name" value="DEXDc"/>
    <property type="match status" value="1"/>
</dbReference>
<dbReference type="Pfam" id="PF00270">
    <property type="entry name" value="DEAD"/>
    <property type="match status" value="2"/>
</dbReference>